<keyword evidence="5" id="KW-0547">Nucleotide-binding</keyword>
<evidence type="ECO:0000256" key="8">
    <source>
        <dbReference type="ARBA" id="ARBA00023054"/>
    </source>
</evidence>
<dbReference type="SUPFAM" id="SSF52540">
    <property type="entry name" value="P-loop containing nucleoside triphosphate hydrolases"/>
    <property type="match status" value="4"/>
</dbReference>
<dbReference type="Gene3D" id="3.40.50.300">
    <property type="entry name" value="P-loop containing nucleotide triphosphate hydrolases"/>
    <property type="match status" value="4"/>
</dbReference>
<dbReference type="Proteomes" id="UP000695022">
    <property type="component" value="Unplaced"/>
</dbReference>
<feature type="domain" description="Dynein heavy chain hydrolytic ATP-binding dynein motor region" evidence="13">
    <location>
        <begin position="750"/>
        <end position="1077"/>
    </location>
</feature>
<dbReference type="InterPro" id="IPR041466">
    <property type="entry name" value="Dynein_AAA5_ext"/>
</dbReference>
<evidence type="ECO:0000259" key="16">
    <source>
        <dbReference type="Pfam" id="PF17852"/>
    </source>
</evidence>
<keyword evidence="3" id="KW-0963">Cytoplasm</keyword>
<dbReference type="InterPro" id="IPR013602">
    <property type="entry name" value="Dynein_heavy_linker"/>
</dbReference>
<dbReference type="PANTHER" id="PTHR46532">
    <property type="entry name" value="MALE FERTILITY FACTOR KL5"/>
    <property type="match status" value="1"/>
</dbReference>
<dbReference type="Gene3D" id="3.20.180.20">
    <property type="entry name" value="Dynein heavy chain, N-terminal domain 2"/>
    <property type="match status" value="1"/>
</dbReference>
<evidence type="ECO:0000313" key="18">
    <source>
        <dbReference type="Proteomes" id="UP000695022"/>
    </source>
</evidence>
<dbReference type="RefSeq" id="XP_014673733.1">
    <property type="nucleotide sequence ID" value="XM_014818247.1"/>
</dbReference>
<dbReference type="InterPro" id="IPR043157">
    <property type="entry name" value="Dynein_AAA1S"/>
</dbReference>
<dbReference type="InterPro" id="IPR042222">
    <property type="entry name" value="Dynein_2_N"/>
</dbReference>
<dbReference type="Pfam" id="PF12780">
    <property type="entry name" value="AAA_8"/>
    <property type="match status" value="1"/>
</dbReference>
<dbReference type="InterPro" id="IPR027417">
    <property type="entry name" value="P-loop_NTPase"/>
</dbReference>
<dbReference type="Gene3D" id="1.20.920.30">
    <property type="match status" value="1"/>
</dbReference>
<dbReference type="InterPro" id="IPR024317">
    <property type="entry name" value="Dynein_heavy_chain_D4_dom"/>
</dbReference>
<keyword evidence="9" id="KW-0505">Motor protein</keyword>
<dbReference type="Gene3D" id="1.20.140.100">
    <property type="entry name" value="Dynein heavy chain, N-terminal domain 2"/>
    <property type="match status" value="1"/>
</dbReference>
<dbReference type="Pfam" id="PF12775">
    <property type="entry name" value="AAA_7"/>
    <property type="match status" value="1"/>
</dbReference>
<dbReference type="PANTHER" id="PTHR46532:SF4">
    <property type="entry name" value="AAA+ ATPASE DOMAIN-CONTAINING PROTEIN"/>
    <property type="match status" value="1"/>
</dbReference>
<dbReference type="Pfam" id="PF17857">
    <property type="entry name" value="AAA_lid_1"/>
    <property type="match status" value="1"/>
</dbReference>
<dbReference type="Gene3D" id="1.20.920.20">
    <property type="match status" value="1"/>
</dbReference>
<dbReference type="Pfam" id="PF08393">
    <property type="entry name" value="DHC_N2"/>
    <property type="match status" value="1"/>
</dbReference>
<evidence type="ECO:0000256" key="3">
    <source>
        <dbReference type="ARBA" id="ARBA00022490"/>
    </source>
</evidence>
<feature type="coiled-coil region" evidence="11">
    <location>
        <begin position="2237"/>
        <end position="2306"/>
    </location>
</feature>
<comment type="similarity">
    <text evidence="2">Belongs to the dynein heavy chain family.</text>
</comment>
<dbReference type="InterPro" id="IPR026983">
    <property type="entry name" value="DHC"/>
</dbReference>
<keyword evidence="4" id="KW-0493">Microtubule</keyword>
<evidence type="ECO:0000256" key="7">
    <source>
        <dbReference type="ARBA" id="ARBA00023017"/>
    </source>
</evidence>
<proteinExistence type="inferred from homology"/>
<dbReference type="Gene3D" id="1.10.287.2620">
    <property type="match status" value="1"/>
</dbReference>
<evidence type="ECO:0000256" key="2">
    <source>
        <dbReference type="ARBA" id="ARBA00008887"/>
    </source>
</evidence>
<sequence length="2400" mass="274878">MDIEILLALQEARYMEKLKLKIPDSLHTLVLNGNKIKSLRGRLEQVIGDYKQSLSSIPNNVQDRLSALDDVRHMEMEFDRVVKPIEDTYEMMARHDISDVVTDTEYVENISYKWKRLVALARVAQDNLVVIQPALKADLTYKIDFLKEAVEAFANDYNTRGPMVQGLPPDIALDRIAIFQAKFDELWAKHTSYSCGEQLFHLEISEYPELTRIKKQLGLLQRLYQLYSSVITTMERYQKMSWLSIDTEKLGQDVLDFQNSCWKLPKSIKEWSAYNELKKKIDDWNETVPLLELMANKAMQQRHWDKIAFVTGYKLNVNMEGFLLKDLMNATPLEHKDDIEEICVSAVKENDIEGKLNSVVTEWETQTFCFTPFKHRGNLLLKGEHMLELILLMEDNLMLLSSLMSNRYNGPFKLTIQTWVQKLTGTTEVLEMWMAVQNLWVYMEAVFVGGDISKQLPQEARRFQNIDKSWSRVIVRAQKVTNVVQCCVGDDFLGVLLPRLQDQLEICQKSLSGYLEKKRLVFPRFFFVSDPALLEILGQASDPHTIQAHLLSVFDNTKAVVFDDDEYEKILTMVSQEGETIDLEQPVYAKGNVEVWLGEFLKASMRSIQGIVNNAVTDMDGENFNMFDFQTSFPAQVGRLGMQVMWTKEAEAALQVAATERKAMHATSQRFNDMLKQLIDITLKELMPMDRVKFETLVTIHVHQRDIFDDMVKQHVTSLSDFDWLKQSRFYYHHDTEQSVVSITNIDFLYQHEFLGCTERLVITPLTDRCYITLAQALGMSMGGAPSGPAGTGKTETIKDMGRCLGKYVIVFNCSDQMDYRGLGRIFKGLAQSGSWGCFDEFNRIELPVLSVAAQQIAVVHSARKDKKKQFTFTDGDTVFLNPEFGFFLTMNPSYAGRVELPENLKVQFRSVSMMVPDRQIIIRVKLASSGFQNNVVLASKFYTLYVLCEEQLTKQVHYDFGLRNILSVLRTLGAFKRSNPQDSESMIVMRVLRDMNLSKLVDEDEPLFLSLINDLFPGMKLDKGRYPDIEAAIQQQVTKLGLINHEPWVLKLMQLYETQRVRHGMMTLGPSGSGKSTCIQVLMKAMTEVGVPHKEMRMNPKAITAAQMFGKLDVTTNDWTDGIFSALWRKTLRTKKGEHTWIVLDGPIDAIWIENLNSVLDDNKTLTLANGDRIPMSPSCKVIFEPDNIENASPATVSRNGMVYMSSSVLDWNPVLRAWMKKQPKGMADRLLNLFQWNFESLYNFVEVHLNAKMSVLQINYIKQAINLLEGLIPRDGEGNVRDHNPVLLERLFVFTCMWSLGALLETDDRNKLQEFFYQQKRMDMPPVNNDDESTMFDYFVDSRGSWQHWKTKVPGFEYPSNFTVAYPTILVPNVDNVRTEFLINAISAMGKAVLLIGEQGTAKTVIIKNHCNKYDQEHHLFKNFSFSSATTPMIFQRTIESYVDKRIGNNYGPPNGRKMTVFVDDLNLPVVNEWGDQPTNETMRQLLEMKGFYNLEKPGDFTKIADVQFVAAMIQPGGGRNDIPSRLKRHFSIFNCTLPSDQSIDQIFSVICKGHFRQDLGFSREICRTAAKLVPLTRRLWQNTKQCMMPTPAKFHYIFNLRDLSRIWQGMLNATSEVVAEKDNLIRLWKHECTRVIADRFVCEDDTRWFRSAQQELVESSFSKDDIKGSKSDVYFADFLREAPEPTGEEDADIALVPPKIYEPIESFDKLRVKLLSYVGQYNESTRGDGLDLVFFRDAMVHMVRIARVLATPQGNCLLVGVGGCGKRVLTKLASFINGYQFHTITLARGYNVSNFLDDLKGLFRRAGVDAKKITFFFCEKDIKDESFMEYMNNILSSGEISNLFTRDETEEICQFLTPVFKRERLRTMLTTENLYGFFLDRVKANLHIVLSFSPVGERFRNWALKFPGLISGCTMDWFQRWPKDALVAMSQHFLDNFSLLSNGDTRSSLVAAMADYQDLAVDLCQNYFQRFRRQTHVTPKTYLSFLNSYKEVYTNKLEEISTLSARINNGLQKLQEATESVEELSQELLVKEQNLQVASEKAEQVLEEVTEKATLAQNAKRQVQQVKDRAQALVDSIAADKGVAEERLEDAKPALKEAEAALQTILPAHIASVRKLGKPPNLIMLIMDCVLLLFKKSVIRVIPDMKTRCVMPSWQESLKLMSGTAFLQQLLNFPKDTINDEVTELLEPYLRREDYNIVEARRVCGDVAGLCSWTRAMVFFHGINKEALPLKDNVAKAEARLRKAVADLDQAETELSQKQQELDTVKAMYESALLEKQRLVDDAAQCRRKIENAKALLLGLSDEKLRWTESSGTFRYPLLIDPQGQGKHWIRNRESGNNLLITSLNHRYFKVNLEDCLSQGRPILIENLGEEIDPVLDNILQKNFYKVGAFHKVSVLL</sequence>
<accession>A0ABM1ENG2</accession>
<feature type="coiled-coil region" evidence="11">
    <location>
        <begin position="2010"/>
        <end position="2079"/>
    </location>
</feature>
<dbReference type="Gene3D" id="1.20.58.1120">
    <property type="match status" value="1"/>
</dbReference>
<dbReference type="InterPro" id="IPR035699">
    <property type="entry name" value="AAA_6"/>
</dbReference>
<evidence type="ECO:0000256" key="1">
    <source>
        <dbReference type="ARBA" id="ARBA00004245"/>
    </source>
</evidence>
<feature type="domain" description="Dynein heavy chain 3 AAA+ lid" evidence="17">
    <location>
        <begin position="1578"/>
        <end position="1668"/>
    </location>
</feature>
<feature type="domain" description="Dynein heavy chain coiled coil stalk" evidence="14">
    <location>
        <begin position="2009"/>
        <end position="2318"/>
    </location>
</feature>
<evidence type="ECO:0000256" key="10">
    <source>
        <dbReference type="ARBA" id="ARBA00023212"/>
    </source>
</evidence>
<dbReference type="Pfam" id="PF17852">
    <property type="entry name" value="Dynein_AAA_lid"/>
    <property type="match status" value="1"/>
</dbReference>
<keyword evidence="10" id="KW-0206">Cytoskeleton</keyword>
<evidence type="ECO:0000313" key="19">
    <source>
        <dbReference type="RefSeq" id="XP_014673733.1"/>
    </source>
</evidence>
<comment type="subcellular location">
    <subcellularLocation>
        <location evidence="1">Cytoplasm</location>
        <location evidence="1">Cytoskeleton</location>
    </subcellularLocation>
</comment>
<name>A0ABM1ENG2_PRICU</name>
<feature type="domain" description="Dynein heavy chain AAA 5 extension" evidence="16">
    <location>
        <begin position="1232"/>
        <end position="1352"/>
    </location>
</feature>
<dbReference type="InterPro" id="IPR024743">
    <property type="entry name" value="Dynein_HC_stalk"/>
</dbReference>
<gene>
    <name evidence="19" type="primary">LOC106813989</name>
</gene>
<evidence type="ECO:0000256" key="4">
    <source>
        <dbReference type="ARBA" id="ARBA00022701"/>
    </source>
</evidence>
<reference evidence="19" key="1">
    <citation type="submission" date="2025-08" db="UniProtKB">
        <authorList>
            <consortium name="RefSeq"/>
        </authorList>
    </citation>
    <scope>IDENTIFICATION</scope>
</reference>
<evidence type="ECO:0000259" key="12">
    <source>
        <dbReference type="Pfam" id="PF08393"/>
    </source>
</evidence>
<evidence type="ECO:0000256" key="5">
    <source>
        <dbReference type="ARBA" id="ARBA00022741"/>
    </source>
</evidence>
<evidence type="ECO:0000256" key="9">
    <source>
        <dbReference type="ARBA" id="ARBA00023175"/>
    </source>
</evidence>
<evidence type="ECO:0000256" key="11">
    <source>
        <dbReference type="SAM" id="Coils"/>
    </source>
</evidence>
<protein>
    <submittedName>
        <fullName evidence="19">Dynein heavy chain 5, axonemal-like</fullName>
    </submittedName>
</protein>
<dbReference type="Gene3D" id="1.10.8.710">
    <property type="match status" value="1"/>
</dbReference>
<evidence type="ECO:0000256" key="6">
    <source>
        <dbReference type="ARBA" id="ARBA00022840"/>
    </source>
</evidence>
<dbReference type="Gene3D" id="1.10.472.130">
    <property type="match status" value="1"/>
</dbReference>
<feature type="domain" description="Dynein heavy chain AAA module D4" evidence="15">
    <location>
        <begin position="1733"/>
        <end position="1994"/>
    </location>
</feature>
<keyword evidence="6" id="KW-0067">ATP-binding</keyword>
<organism evidence="18 19">
    <name type="scientific">Priapulus caudatus</name>
    <name type="common">Priapulid worm</name>
    <dbReference type="NCBI Taxonomy" id="37621"/>
    <lineage>
        <taxon>Eukaryota</taxon>
        <taxon>Metazoa</taxon>
        <taxon>Ecdysozoa</taxon>
        <taxon>Scalidophora</taxon>
        <taxon>Priapulida</taxon>
        <taxon>Priapulimorpha</taxon>
        <taxon>Priapulimorphida</taxon>
        <taxon>Priapulidae</taxon>
        <taxon>Priapulus</taxon>
    </lineage>
</organism>
<dbReference type="InterPro" id="IPR042228">
    <property type="entry name" value="Dynein_linker_3"/>
</dbReference>
<keyword evidence="7" id="KW-0243">Dynein</keyword>
<evidence type="ECO:0000259" key="14">
    <source>
        <dbReference type="Pfam" id="PF12777"/>
    </source>
</evidence>
<dbReference type="Pfam" id="PF12774">
    <property type="entry name" value="AAA_6"/>
    <property type="match status" value="1"/>
</dbReference>
<evidence type="ECO:0000259" key="17">
    <source>
        <dbReference type="Pfam" id="PF17857"/>
    </source>
</evidence>
<dbReference type="GeneID" id="106813989"/>
<keyword evidence="18" id="KW-1185">Reference proteome</keyword>
<dbReference type="InterPro" id="IPR041589">
    <property type="entry name" value="DNAH3_AAA_lid_1"/>
</dbReference>
<evidence type="ECO:0000259" key="15">
    <source>
        <dbReference type="Pfam" id="PF12780"/>
    </source>
</evidence>
<keyword evidence="8 11" id="KW-0175">Coiled coil</keyword>
<dbReference type="Pfam" id="PF12777">
    <property type="entry name" value="MT"/>
    <property type="match status" value="1"/>
</dbReference>
<feature type="domain" description="Dynein heavy chain linker" evidence="12">
    <location>
        <begin position="210"/>
        <end position="614"/>
    </location>
</feature>
<evidence type="ECO:0000259" key="13">
    <source>
        <dbReference type="Pfam" id="PF12774"/>
    </source>
</evidence>